<comment type="caution">
    <text evidence="2">The sequence shown here is derived from an EMBL/GenBank/DDBJ whole genome shotgun (WGS) entry which is preliminary data.</text>
</comment>
<gene>
    <name evidence="2" type="ORF">CV102_08855</name>
</gene>
<dbReference type="SUPFAM" id="SSF51126">
    <property type="entry name" value="Pectin lyase-like"/>
    <property type="match status" value="1"/>
</dbReference>
<accession>A0A8J8Q6D9</accession>
<evidence type="ECO:0000256" key="1">
    <source>
        <dbReference type="SAM" id="MobiDB-lite"/>
    </source>
</evidence>
<reference evidence="2" key="1">
    <citation type="submission" date="2017-11" db="EMBL/GenBank/DDBJ databases">
        <authorList>
            <person name="Kajale S.C."/>
            <person name="Sharma A."/>
        </authorList>
    </citation>
    <scope>NUCLEOTIDE SEQUENCE</scope>
    <source>
        <strain evidence="2">LS1_42</strain>
    </source>
</reference>
<dbReference type="Proteomes" id="UP000766904">
    <property type="component" value="Unassembled WGS sequence"/>
</dbReference>
<feature type="compositionally biased region" description="Polar residues" evidence="1">
    <location>
        <begin position="447"/>
        <end position="456"/>
    </location>
</feature>
<organism evidence="2 3">
    <name type="scientific">Natronococcus pandeyae</name>
    <dbReference type="NCBI Taxonomy" id="2055836"/>
    <lineage>
        <taxon>Archaea</taxon>
        <taxon>Methanobacteriati</taxon>
        <taxon>Methanobacteriota</taxon>
        <taxon>Stenosarchaea group</taxon>
        <taxon>Halobacteria</taxon>
        <taxon>Halobacteriales</taxon>
        <taxon>Natrialbaceae</taxon>
        <taxon>Natronococcus</taxon>
    </lineage>
</organism>
<evidence type="ECO:0000313" key="2">
    <source>
        <dbReference type="EMBL" id="TYL39423.1"/>
    </source>
</evidence>
<keyword evidence="3" id="KW-1185">Reference proteome</keyword>
<evidence type="ECO:0000313" key="3">
    <source>
        <dbReference type="Proteomes" id="UP000766904"/>
    </source>
</evidence>
<dbReference type="EMBL" id="PHNJ01000003">
    <property type="protein sequence ID" value="TYL39423.1"/>
    <property type="molecule type" value="Genomic_DNA"/>
</dbReference>
<dbReference type="OrthoDB" id="183457at2157"/>
<name>A0A8J8Q6D9_9EURY</name>
<proteinExistence type="predicted"/>
<feature type="region of interest" description="Disordered" evidence="1">
    <location>
        <begin position="1096"/>
        <end position="1118"/>
    </location>
</feature>
<evidence type="ECO:0008006" key="4">
    <source>
        <dbReference type="Google" id="ProtNLM"/>
    </source>
</evidence>
<feature type="region of interest" description="Disordered" evidence="1">
    <location>
        <begin position="437"/>
        <end position="457"/>
    </location>
</feature>
<dbReference type="AlphaFoldDB" id="A0A8J8Q6D9"/>
<protein>
    <recommendedName>
        <fullName evidence="4">Pectate lyase superfamily protein domain-containing protein</fullName>
    </recommendedName>
</protein>
<sequence>MALENDEQAQFGQTNRSGVRLETRTAIDTLECRLSARTTGVVTAYLTDDSGAVLERQTIASLEAGDTFEFETGLEADENYWILCDAHGREYVRGRAAVDYPLESDSLAVTHGIFTGGGSRSNTYRYCIDRIRTGTTTSDIGAVLDLERDGEAQSWSGLSNRSGVRLNATETISGLECRVSTETAGLTTAYLTDDSGAVIDQQSIDDLEAGETFVLDTPLEAGETYWVVCDAGGQRYTRGRAAVDYPLESDVLEATHGIFAGDGARTENYRYCIDRIQPADSSIPIGATLALGSDEQGQSWSSLTEPSGVRLETTEAADGLECRLSTETSGITTAYLTTDDGVVLERQTIAALGAGDAFTFDTALEAGTAYRVLCGARGQRYTRGRTPVDYPLESDSLTATHGVFSGTELSNSYRYCFDRIRPTASGQGDVDYVGRAGSPLGLESDDQGQSWSSLTEPSGVRLEANEDVIGLECRLSTETDGVTTAYLTDDSGAVLDQQSIDDLEAGDVVEFDAELVADETYRILCDADGQRYVRGRAAVDYPLESDSLTATHGIFSGTELSNSYRYCFDWVRPDVVDPVWIGNATSDGPLLDLGSDEQGQSWSSLTEPSGVRIHATEAVDGLECRISAATEGITTAFLTDDAGTVLDQRSLENLAAGDVFELDAELEADETYRILCDADGQRYVRGRAAVDYPIASDSLIATHGVFSGAALSSSYRYCIDRIQPAGSNRGLTTALETRPTDVTIVNVVDHPSIDADGDLSAEILAYLEAQDETNHAFVLPTGTYTWNTEFDLDGPHEYFEISGDPRATLQVRDHDVDLAFLFGRWGNTNPPRHVVLRNLDVDIDDQPERDAGLLIAHVDRCLIDNVELVGQRWRHGPEGGDRYTCMLNTRDEALLSIVRNLSLPDGDLEDSSLSSVGHSIGISADPPHNGLNIWAQCYVEEFVDNGLYVRNSPGDNIVTHSMAVNCGNGNIRLGEADESRDCRIRLDEGANQAHPGAGLWLNGGQPIAERTAIDGSDAGNDIVRVNSGADGGHIRGLRVFCGPEVRAPTVRCTYTSETDLQGVLIEDFEIHDISEASNHPSVRIRRPDVTLRDGVLDVPNRPALGGSEQPELDNVEIR</sequence>
<dbReference type="InterPro" id="IPR011050">
    <property type="entry name" value="Pectin_lyase_fold/virulence"/>
</dbReference>